<dbReference type="AlphaFoldDB" id="A0A919YBH3"/>
<accession>A0A919YBH3</accession>
<dbReference type="EMBL" id="BORT01000007">
    <property type="protein sequence ID" value="GIO47369.1"/>
    <property type="molecule type" value="Genomic_DNA"/>
</dbReference>
<name>A0A919YBH3_9BACL</name>
<evidence type="ECO:0000313" key="1">
    <source>
        <dbReference type="EMBL" id="GIO47369.1"/>
    </source>
</evidence>
<proteinExistence type="predicted"/>
<keyword evidence="2" id="KW-1185">Reference proteome</keyword>
<gene>
    <name evidence="1" type="ORF">J34TS1_21340</name>
</gene>
<dbReference type="RefSeq" id="WP_212978229.1">
    <property type="nucleotide sequence ID" value="NZ_AP025343.1"/>
</dbReference>
<protein>
    <submittedName>
        <fullName evidence="1">Uncharacterized protein</fullName>
    </submittedName>
</protein>
<dbReference type="Proteomes" id="UP000682811">
    <property type="component" value="Unassembled WGS sequence"/>
</dbReference>
<organism evidence="1 2">
    <name type="scientific">Paenibacillus azoreducens</name>
    <dbReference type="NCBI Taxonomy" id="116718"/>
    <lineage>
        <taxon>Bacteria</taxon>
        <taxon>Bacillati</taxon>
        <taxon>Bacillota</taxon>
        <taxon>Bacilli</taxon>
        <taxon>Bacillales</taxon>
        <taxon>Paenibacillaceae</taxon>
        <taxon>Paenibacillus</taxon>
    </lineage>
</organism>
<sequence length="283" mass="31504">MSKPESSIWGNILTCIEIGLHIYGIIAEKNSGVVLDADYAKEALSEQALQAGEVHGDHIYFDDVKSVIPAYELLQQDAITDPEFKEHCGSPEQLAEEGKFFAPEYFGEFSAPSATPWGEITGNRFLHNGLYMLESRGEWQLAVHQTIAEHCLSESAQQLAPGYGDYLYYPLDACAIPIYELSASHPAIAEQIISDDSLSHTLCEDYPAYVAMHNLHTDEWSHIHDCAAPKSLFLQIQLDQAAAAEEEPSHRHIQVPYETDKIAAPLQAREPDDFFEPTGELEL</sequence>
<comment type="caution">
    <text evidence="1">The sequence shown here is derived from an EMBL/GenBank/DDBJ whole genome shotgun (WGS) entry which is preliminary data.</text>
</comment>
<reference evidence="1 2" key="1">
    <citation type="submission" date="2021-03" db="EMBL/GenBank/DDBJ databases">
        <title>Antimicrobial resistance genes in bacteria isolated from Japanese honey, and their potential for conferring macrolide and lincosamide resistance in the American foulbrood pathogen Paenibacillus larvae.</title>
        <authorList>
            <person name="Okamoto M."/>
            <person name="Kumagai M."/>
            <person name="Kanamori H."/>
            <person name="Takamatsu D."/>
        </authorList>
    </citation>
    <scope>NUCLEOTIDE SEQUENCE [LARGE SCALE GENOMIC DNA]</scope>
    <source>
        <strain evidence="1 2">J34TS1</strain>
    </source>
</reference>
<evidence type="ECO:0000313" key="2">
    <source>
        <dbReference type="Proteomes" id="UP000682811"/>
    </source>
</evidence>